<dbReference type="PANTHER" id="PTHR40621:SF7">
    <property type="entry name" value="BZIP DOMAIN-CONTAINING PROTEIN"/>
    <property type="match status" value="1"/>
</dbReference>
<name>A0A7C8KDQ7_ORBOL</name>
<feature type="region of interest" description="Disordered" evidence="3">
    <location>
        <begin position="416"/>
        <end position="444"/>
    </location>
</feature>
<dbReference type="InterPro" id="IPR004827">
    <property type="entry name" value="bZIP"/>
</dbReference>
<dbReference type="SMART" id="SM00338">
    <property type="entry name" value="BRLZ"/>
    <property type="match status" value="1"/>
</dbReference>
<evidence type="ECO:0000256" key="2">
    <source>
        <dbReference type="ARBA" id="ARBA00023242"/>
    </source>
</evidence>
<dbReference type="InterPro" id="IPR050936">
    <property type="entry name" value="AP-1-like"/>
</dbReference>
<gene>
    <name evidence="5" type="ORF">TWF788_002843</name>
</gene>
<dbReference type="PANTHER" id="PTHR40621">
    <property type="entry name" value="TRANSCRIPTION FACTOR KAPC-RELATED"/>
    <property type="match status" value="1"/>
</dbReference>
<feature type="compositionally biased region" description="Polar residues" evidence="3">
    <location>
        <begin position="418"/>
        <end position="433"/>
    </location>
</feature>
<evidence type="ECO:0000259" key="4">
    <source>
        <dbReference type="PROSITE" id="PS00036"/>
    </source>
</evidence>
<dbReference type="EMBL" id="JAABOE010000156">
    <property type="protein sequence ID" value="KAF3160887.1"/>
    <property type="molecule type" value="Genomic_DNA"/>
</dbReference>
<organism evidence="5 6">
    <name type="scientific">Orbilia oligospora</name>
    <name type="common">Nematode-trapping fungus</name>
    <name type="synonym">Arthrobotrys oligospora</name>
    <dbReference type="NCBI Taxonomy" id="2813651"/>
    <lineage>
        <taxon>Eukaryota</taxon>
        <taxon>Fungi</taxon>
        <taxon>Dikarya</taxon>
        <taxon>Ascomycota</taxon>
        <taxon>Pezizomycotina</taxon>
        <taxon>Orbiliomycetes</taxon>
        <taxon>Orbiliales</taxon>
        <taxon>Orbiliaceae</taxon>
        <taxon>Orbilia</taxon>
    </lineage>
</organism>
<protein>
    <recommendedName>
        <fullName evidence="4">BZIP domain-containing protein</fullName>
    </recommendedName>
</protein>
<evidence type="ECO:0000313" key="5">
    <source>
        <dbReference type="EMBL" id="KAF3160887.1"/>
    </source>
</evidence>
<evidence type="ECO:0000313" key="6">
    <source>
        <dbReference type="Proteomes" id="UP000479691"/>
    </source>
</evidence>
<feature type="compositionally biased region" description="Polar residues" evidence="3">
    <location>
        <begin position="125"/>
        <end position="140"/>
    </location>
</feature>
<reference evidence="5 6" key="1">
    <citation type="submission" date="2019-06" db="EMBL/GenBank/DDBJ databases">
        <authorList>
            <person name="Palmer J.M."/>
        </authorList>
    </citation>
    <scope>NUCLEOTIDE SEQUENCE [LARGE SCALE GENOMIC DNA]</scope>
    <source>
        <strain evidence="5 6">TWF788</strain>
    </source>
</reference>
<feature type="compositionally biased region" description="Basic and acidic residues" evidence="3">
    <location>
        <begin position="507"/>
        <end position="517"/>
    </location>
</feature>
<evidence type="ECO:0000256" key="3">
    <source>
        <dbReference type="SAM" id="MobiDB-lite"/>
    </source>
</evidence>
<dbReference type="Gene3D" id="1.20.5.170">
    <property type="match status" value="1"/>
</dbReference>
<dbReference type="AlphaFoldDB" id="A0A7C8KDQ7"/>
<evidence type="ECO:0000256" key="1">
    <source>
        <dbReference type="ARBA" id="ARBA00004123"/>
    </source>
</evidence>
<feature type="region of interest" description="Disordered" evidence="3">
    <location>
        <begin position="335"/>
        <end position="371"/>
    </location>
</feature>
<comment type="subcellular location">
    <subcellularLocation>
        <location evidence="1">Nucleus</location>
    </subcellularLocation>
</comment>
<dbReference type="Proteomes" id="UP000479691">
    <property type="component" value="Unassembled WGS sequence"/>
</dbReference>
<dbReference type="GO" id="GO:0001228">
    <property type="term" value="F:DNA-binding transcription activator activity, RNA polymerase II-specific"/>
    <property type="evidence" value="ECO:0007669"/>
    <property type="project" value="TreeGrafter"/>
</dbReference>
<proteinExistence type="predicted"/>
<dbReference type="InterPro" id="IPR046347">
    <property type="entry name" value="bZIP_sf"/>
</dbReference>
<dbReference type="PROSITE" id="PS00036">
    <property type="entry name" value="BZIP_BASIC"/>
    <property type="match status" value="1"/>
</dbReference>
<dbReference type="Pfam" id="PF10297">
    <property type="entry name" value="Hap4_Hap_bind"/>
    <property type="match status" value="1"/>
</dbReference>
<feature type="compositionally biased region" description="Low complexity" evidence="3">
    <location>
        <begin position="335"/>
        <end position="344"/>
    </location>
</feature>
<feature type="region of interest" description="Disordered" evidence="3">
    <location>
        <begin position="499"/>
        <end position="523"/>
    </location>
</feature>
<keyword evidence="2" id="KW-0539">Nucleus</keyword>
<comment type="caution">
    <text evidence="5">The sequence shown here is derived from an EMBL/GenBank/DDBJ whole genome shotgun (WGS) entry which is preliminary data.</text>
</comment>
<feature type="domain" description="BZIP" evidence="4">
    <location>
        <begin position="164"/>
        <end position="179"/>
    </location>
</feature>
<dbReference type="SUPFAM" id="SSF57959">
    <property type="entry name" value="Leucine zipper domain"/>
    <property type="match status" value="1"/>
</dbReference>
<sequence>MSPGFIRPPKASQEKGFYQIDQNPEIRSFFPLFPTHSHFIPALQIRLRGYFPPACSPPKRTAGTEAEYIHQIEPTFSSYSAKMAGGIASGQVLSLSPSTGGTPTPTQSLAPRPTTIAIAPKAMSEESQPQFIPTSTNGVTQKDWVIPPRPKPGRKPATDTPPSKRKAQNRAAQRAFRERRAARLTELEEQIKSKDDVKDCVLMEQVSKITVENNVLRATVAELRRDIEALQRRDAERIGLSTPTHTSHGSFSSTSTAPSFAQAFAGCAVSQIASPAPSPRSEAVPCFEEAFGRKCCGGTSCRNNLDTVSTLSPVPLSRRESQHLEMEIDFTNMFSSSRRNNSNNTVSLRDSSHTRESTTTPSVATSPAPLSTLSNHPDESCGFCSEGTACVCAEMKSMERETERLRQQNIAREAFMRLSNSSRTLPDPTSSSGKPAGCTGEPGSCAQCQTDPMSTLFCRTLATKKKSFPSSRQGSSTPRSDDKPSFVCCGGTACGKNPGASSPLARSNDDLDTEMKDSPSVGVVEPRGTYIPCSDAYLSLSRHKRFMDADLGTVVKKLNTSGLGVEVSSVKQVLEYLEALESFQNNDSRKGSIDGGPGL</sequence>
<dbReference type="InterPro" id="IPR018287">
    <property type="entry name" value="Hap4_TF_heteromerisation"/>
</dbReference>
<feature type="region of interest" description="Disordered" evidence="3">
    <location>
        <begin position="124"/>
        <end position="171"/>
    </location>
</feature>
<accession>A0A7C8KDQ7</accession>
<dbReference type="GO" id="GO:0000976">
    <property type="term" value="F:transcription cis-regulatory region binding"/>
    <property type="evidence" value="ECO:0007669"/>
    <property type="project" value="InterPro"/>
</dbReference>
<feature type="compositionally biased region" description="Low complexity" evidence="3">
    <location>
        <begin position="357"/>
        <end position="371"/>
    </location>
</feature>
<dbReference type="GO" id="GO:0090575">
    <property type="term" value="C:RNA polymerase II transcription regulator complex"/>
    <property type="evidence" value="ECO:0007669"/>
    <property type="project" value="TreeGrafter"/>
</dbReference>